<feature type="domain" description="F-box" evidence="1">
    <location>
        <begin position="36"/>
        <end position="82"/>
    </location>
</feature>
<dbReference type="PROSITE" id="PS50181">
    <property type="entry name" value="FBOX"/>
    <property type="match status" value="1"/>
</dbReference>
<evidence type="ECO:0000313" key="2">
    <source>
        <dbReference type="EMBL" id="GBO35251.1"/>
    </source>
</evidence>
<proteinExistence type="predicted"/>
<organism evidence="2 3">
    <name type="scientific">Araneus ventricosus</name>
    <name type="common">Orbweaver spider</name>
    <name type="synonym">Epeira ventricosa</name>
    <dbReference type="NCBI Taxonomy" id="182803"/>
    <lineage>
        <taxon>Eukaryota</taxon>
        <taxon>Metazoa</taxon>
        <taxon>Ecdysozoa</taxon>
        <taxon>Arthropoda</taxon>
        <taxon>Chelicerata</taxon>
        <taxon>Arachnida</taxon>
        <taxon>Araneae</taxon>
        <taxon>Araneomorphae</taxon>
        <taxon>Entelegynae</taxon>
        <taxon>Araneoidea</taxon>
        <taxon>Araneidae</taxon>
        <taxon>Araneus</taxon>
    </lineage>
</organism>
<dbReference type="Proteomes" id="UP000499080">
    <property type="component" value="Unassembled WGS sequence"/>
</dbReference>
<keyword evidence="3" id="KW-1185">Reference proteome</keyword>
<comment type="caution">
    <text evidence="2">The sequence shown here is derived from an EMBL/GenBank/DDBJ whole genome shotgun (WGS) entry which is preliminary data.</text>
</comment>
<accession>A0A4Y2WE57</accession>
<dbReference type="InterPro" id="IPR001810">
    <property type="entry name" value="F-box_dom"/>
</dbReference>
<dbReference type="AlphaFoldDB" id="A0A4Y2WE57"/>
<evidence type="ECO:0000259" key="1">
    <source>
        <dbReference type="PROSITE" id="PS50181"/>
    </source>
</evidence>
<reference evidence="2 3" key="1">
    <citation type="journal article" date="2019" name="Sci. Rep.">
        <title>Orb-weaving spider Araneus ventricosus genome elucidates the spidroin gene catalogue.</title>
        <authorList>
            <person name="Kono N."/>
            <person name="Nakamura H."/>
            <person name="Ohtoshi R."/>
            <person name="Moran D.A.P."/>
            <person name="Shinohara A."/>
            <person name="Yoshida Y."/>
            <person name="Fujiwara M."/>
            <person name="Mori M."/>
            <person name="Tomita M."/>
            <person name="Arakawa K."/>
        </authorList>
    </citation>
    <scope>NUCLEOTIDE SEQUENCE [LARGE SCALE GENOMIC DNA]</scope>
</reference>
<dbReference type="PANTHER" id="PTHR20872:SF1">
    <property type="entry name" value="F-BOX DOMAIN-CONTAINING PROTEIN"/>
    <property type="match status" value="1"/>
</dbReference>
<dbReference type="OrthoDB" id="6409609at2759"/>
<dbReference type="Pfam" id="PF00646">
    <property type="entry name" value="F-box"/>
    <property type="match status" value="1"/>
</dbReference>
<dbReference type="SUPFAM" id="SSF52047">
    <property type="entry name" value="RNI-like"/>
    <property type="match status" value="1"/>
</dbReference>
<name>A0A4Y2WE57_ARAVE</name>
<dbReference type="InterPro" id="IPR032675">
    <property type="entry name" value="LRR_dom_sf"/>
</dbReference>
<protein>
    <recommendedName>
        <fullName evidence="1">F-box domain-containing protein</fullName>
    </recommendedName>
</protein>
<evidence type="ECO:0000313" key="3">
    <source>
        <dbReference type="Proteomes" id="UP000499080"/>
    </source>
</evidence>
<gene>
    <name evidence="2" type="ORF">AVEN_12036_1</name>
</gene>
<dbReference type="InterPro" id="IPR036047">
    <property type="entry name" value="F-box-like_dom_sf"/>
</dbReference>
<sequence length="478" mass="55566">MGGCLSSKIDPPFRLLIDNRLTKSIASNKREECEKQEKWSKLPSLPLEKIYSFLRREDQVNMSLVCRSWSKGYGSPSVWKTFRFDLTKSQLSLDTCPVMKFVQKYSSMFRHVEIKGPQRGANDLLVQNWSRHVAEFLQIVTRNTQLISVEFRDFFFCLRHIDTTYTPTYNDICRAITDFLASQHLLKHVEFDGCPFGYQESVELFRILIENSSESLTHLKLRGSFRDKNKDIEQDSNAAQKLPMLSDIPSLKTLDTDYSFIFENMVARQSTAIKTVRNCKTLVLSKLTLYNCRNYNEIKDFPGLTSTDWRFMKILYPDLQIELILTIDLSARRVFEFFILPKMPISRLEYSCVDFNAGTEIAVLFNHLLACKTNEHLVSLKLDWDEPTQHLSSTLNPFLKACKKLKCLEMFVFNTTSGIDVLLESWLENRPESLEKVIIEIIYIHIENDFPGWNNITEYVSHLKLAGLNIRVNLSIYS</sequence>
<dbReference type="Gene3D" id="3.80.10.10">
    <property type="entry name" value="Ribonuclease Inhibitor"/>
    <property type="match status" value="1"/>
</dbReference>
<dbReference type="EMBL" id="BGPR01059212">
    <property type="protein sequence ID" value="GBO35251.1"/>
    <property type="molecule type" value="Genomic_DNA"/>
</dbReference>
<dbReference type="Gene3D" id="1.20.1280.50">
    <property type="match status" value="1"/>
</dbReference>
<dbReference type="PANTHER" id="PTHR20872">
    <property type="match status" value="1"/>
</dbReference>
<dbReference type="SUPFAM" id="SSF81383">
    <property type="entry name" value="F-box domain"/>
    <property type="match status" value="1"/>
</dbReference>